<comment type="caution">
    <text evidence="2">The sequence shown here is derived from an EMBL/GenBank/DDBJ whole genome shotgun (WGS) entry which is preliminary data.</text>
</comment>
<feature type="region of interest" description="Disordered" evidence="1">
    <location>
        <begin position="59"/>
        <end position="99"/>
    </location>
</feature>
<accession>A0A0F2M0J5</accession>
<proteinExistence type="predicted"/>
<name>A0A0F2M0J5_SPOSC</name>
<evidence type="ECO:0000313" key="3">
    <source>
        <dbReference type="Proteomes" id="UP000033710"/>
    </source>
</evidence>
<evidence type="ECO:0000313" key="2">
    <source>
        <dbReference type="EMBL" id="KJR82594.1"/>
    </source>
</evidence>
<dbReference type="GeneID" id="27672191"/>
<dbReference type="VEuPathDB" id="FungiDB:SPSK_10541"/>
<reference evidence="2 3" key="1">
    <citation type="journal article" date="2014" name="BMC Genomics">
        <title>Comparative genomics of the major fungal agents of human and animal Sporotrichosis: Sporothrix schenckii and Sporothrix brasiliensis.</title>
        <authorList>
            <person name="Teixeira M.M."/>
            <person name="de Almeida L.G."/>
            <person name="Kubitschek-Barreira P."/>
            <person name="Alves F.L."/>
            <person name="Kioshima E.S."/>
            <person name="Abadio A.K."/>
            <person name="Fernandes L."/>
            <person name="Derengowski L.S."/>
            <person name="Ferreira K.S."/>
            <person name="Souza R.C."/>
            <person name="Ruiz J.C."/>
            <person name="de Andrade N.C."/>
            <person name="Paes H.C."/>
            <person name="Nicola A.M."/>
            <person name="Albuquerque P."/>
            <person name="Gerber A.L."/>
            <person name="Martins V.P."/>
            <person name="Peconick L.D."/>
            <person name="Neto A.V."/>
            <person name="Chaucanez C.B."/>
            <person name="Silva P.A."/>
            <person name="Cunha O.L."/>
            <person name="de Oliveira F.F."/>
            <person name="dos Santos T.C."/>
            <person name="Barros A.L."/>
            <person name="Soares M.A."/>
            <person name="de Oliveira L.M."/>
            <person name="Marini M.M."/>
            <person name="Villalobos-Duno H."/>
            <person name="Cunha M.M."/>
            <person name="de Hoog S."/>
            <person name="da Silveira J.F."/>
            <person name="Henrissat B."/>
            <person name="Nino-Vega G.A."/>
            <person name="Cisalpino P.S."/>
            <person name="Mora-Montes H.M."/>
            <person name="Almeida S.R."/>
            <person name="Stajich J.E."/>
            <person name="Lopes-Bezerra L.M."/>
            <person name="Vasconcelos A.T."/>
            <person name="Felipe M.S."/>
        </authorList>
    </citation>
    <scope>NUCLEOTIDE SEQUENCE [LARGE SCALE GENOMIC DNA]</scope>
    <source>
        <strain evidence="2 3">1099-18</strain>
    </source>
</reference>
<dbReference type="AlphaFoldDB" id="A0A0F2M0J5"/>
<protein>
    <submittedName>
        <fullName evidence="2">Uncharacterized protein</fullName>
    </submittedName>
</protein>
<sequence length="122" mass="14627">MARNSRMLRANKEKRRKTMKKERRIDDTAWVWKWDYQEMVGRNTLALMKENYNITRKHEQKLRKWRTRFRGRGSGAKPSRGMEGRTGLGKGETATGIRMQVQRRKVQVHSKLLVSRYNVQLH</sequence>
<organism evidence="2 3">
    <name type="scientific">Sporothrix schenckii 1099-18</name>
    <dbReference type="NCBI Taxonomy" id="1397361"/>
    <lineage>
        <taxon>Eukaryota</taxon>
        <taxon>Fungi</taxon>
        <taxon>Dikarya</taxon>
        <taxon>Ascomycota</taxon>
        <taxon>Pezizomycotina</taxon>
        <taxon>Sordariomycetes</taxon>
        <taxon>Sordariomycetidae</taxon>
        <taxon>Ophiostomatales</taxon>
        <taxon>Ophiostomataceae</taxon>
        <taxon>Sporothrix</taxon>
    </lineage>
</organism>
<reference evidence="2 3" key="2">
    <citation type="journal article" date="2015" name="Eukaryot. Cell">
        <title>Asexual propagation of a virulent clone complex in a human and feline outbreak of sporotrichosis.</title>
        <authorList>
            <person name="Teixeira Mde M."/>
            <person name="Rodrigues A.M."/>
            <person name="Tsui C.K."/>
            <person name="de Almeida L.G."/>
            <person name="Van Diepeningen A.D."/>
            <person name="van den Ende B.G."/>
            <person name="Fernandes G.F."/>
            <person name="Kano R."/>
            <person name="Hamelin R.C."/>
            <person name="Lopes-Bezerra L.M."/>
            <person name="Vasconcelos A.T."/>
            <person name="de Hoog S."/>
            <person name="de Camargo Z.P."/>
            <person name="Felipe M.S."/>
        </authorList>
    </citation>
    <scope>NUCLEOTIDE SEQUENCE [LARGE SCALE GENOMIC DNA]</scope>
    <source>
        <strain evidence="2 3">1099-18</strain>
    </source>
</reference>
<dbReference type="Proteomes" id="UP000033710">
    <property type="component" value="Unassembled WGS sequence"/>
</dbReference>
<dbReference type="RefSeq" id="XP_016585270.1">
    <property type="nucleotide sequence ID" value="XM_016736914.1"/>
</dbReference>
<dbReference type="KEGG" id="ssck:SPSK_10541"/>
<feature type="compositionally biased region" description="Basic residues" evidence="1">
    <location>
        <begin position="59"/>
        <end position="71"/>
    </location>
</feature>
<gene>
    <name evidence="2" type="ORF">SPSK_10541</name>
</gene>
<dbReference type="EMBL" id="AXCR01000010">
    <property type="protein sequence ID" value="KJR82594.1"/>
    <property type="molecule type" value="Genomic_DNA"/>
</dbReference>
<evidence type="ECO:0000256" key="1">
    <source>
        <dbReference type="SAM" id="MobiDB-lite"/>
    </source>
</evidence>
<feature type="region of interest" description="Disordered" evidence="1">
    <location>
        <begin position="1"/>
        <end position="20"/>
    </location>
</feature>